<protein>
    <submittedName>
        <fullName evidence="2">Uncharacterized protein</fullName>
    </submittedName>
</protein>
<feature type="region of interest" description="Disordered" evidence="1">
    <location>
        <begin position="125"/>
        <end position="177"/>
    </location>
</feature>
<feature type="compositionally biased region" description="Pro residues" evidence="1">
    <location>
        <begin position="1"/>
        <end position="10"/>
    </location>
</feature>
<feature type="compositionally biased region" description="Low complexity" evidence="1">
    <location>
        <begin position="35"/>
        <end position="50"/>
    </location>
</feature>
<dbReference type="AlphaFoldDB" id="A0A6A5KGC8"/>
<gene>
    <name evidence="2" type="ORF">BDW02DRAFT_625638</name>
</gene>
<evidence type="ECO:0000256" key="1">
    <source>
        <dbReference type="SAM" id="MobiDB-lite"/>
    </source>
</evidence>
<sequence>MSDSAAPPPVNSSSPATAVEVPTKTPPKPNPPASSAPSTSTATTGSSSPKPLRHTPPHIESTTKVARNVSPGLLARMKFLNQVNNNANKSAVDVGRIEEDRLRRLDEFRKARNLEIERRGTAWSGKSGHGYGQVQDTPLVPQSTGESVPTLVMEPDFESDHSSVVSTSDKMLPSESEAEVELDMQKYRLPDVTKPEKALSRTITAT</sequence>
<evidence type="ECO:0000313" key="3">
    <source>
        <dbReference type="Proteomes" id="UP000800040"/>
    </source>
</evidence>
<name>A0A6A5KGC8_9PLEO</name>
<reference evidence="2" key="1">
    <citation type="submission" date="2020-01" db="EMBL/GenBank/DDBJ databases">
        <authorList>
            <consortium name="DOE Joint Genome Institute"/>
            <person name="Haridas S."/>
            <person name="Albert R."/>
            <person name="Binder M."/>
            <person name="Bloem J."/>
            <person name="Labutti K."/>
            <person name="Salamov A."/>
            <person name="Andreopoulos B."/>
            <person name="Baker S.E."/>
            <person name="Barry K."/>
            <person name="Bills G."/>
            <person name="Bluhm B.H."/>
            <person name="Cannon C."/>
            <person name="Castanera R."/>
            <person name="Culley D.E."/>
            <person name="Daum C."/>
            <person name="Ezra D."/>
            <person name="Gonzalez J.B."/>
            <person name="Henrissat B."/>
            <person name="Kuo A."/>
            <person name="Liang C."/>
            <person name="Lipzen A."/>
            <person name="Lutzoni F."/>
            <person name="Magnuson J."/>
            <person name="Mondo S."/>
            <person name="Nolan M."/>
            <person name="Ohm R."/>
            <person name="Pangilinan J."/>
            <person name="Park H.-J."/>
            <person name="Ramirez L."/>
            <person name="Alfaro M."/>
            <person name="Sun H."/>
            <person name="Tritt A."/>
            <person name="Yoshinaga Y."/>
            <person name="Zwiers L.-H."/>
            <person name="Turgeon B.G."/>
            <person name="Goodwin S.B."/>
            <person name="Spatafora J.W."/>
            <person name="Crous P.W."/>
            <person name="Grigoriev I.V."/>
        </authorList>
    </citation>
    <scope>NUCLEOTIDE SEQUENCE</scope>
    <source>
        <strain evidence="2">P77</strain>
    </source>
</reference>
<dbReference type="EMBL" id="ML975339">
    <property type="protein sequence ID" value="KAF1832423.1"/>
    <property type="molecule type" value="Genomic_DNA"/>
</dbReference>
<accession>A0A6A5KGC8</accession>
<proteinExistence type="predicted"/>
<organism evidence="2 3">
    <name type="scientific">Decorospora gaudefroyi</name>
    <dbReference type="NCBI Taxonomy" id="184978"/>
    <lineage>
        <taxon>Eukaryota</taxon>
        <taxon>Fungi</taxon>
        <taxon>Dikarya</taxon>
        <taxon>Ascomycota</taxon>
        <taxon>Pezizomycotina</taxon>
        <taxon>Dothideomycetes</taxon>
        <taxon>Pleosporomycetidae</taxon>
        <taxon>Pleosporales</taxon>
        <taxon>Pleosporineae</taxon>
        <taxon>Pleosporaceae</taxon>
        <taxon>Decorospora</taxon>
    </lineage>
</organism>
<feature type="compositionally biased region" description="Low complexity" evidence="1">
    <location>
        <begin position="11"/>
        <end position="23"/>
    </location>
</feature>
<feature type="region of interest" description="Disordered" evidence="1">
    <location>
        <begin position="1"/>
        <end position="67"/>
    </location>
</feature>
<dbReference type="OrthoDB" id="5559380at2759"/>
<keyword evidence="3" id="KW-1185">Reference proteome</keyword>
<feature type="compositionally biased region" description="Polar residues" evidence="1">
    <location>
        <begin position="134"/>
        <end position="147"/>
    </location>
</feature>
<dbReference type="Proteomes" id="UP000800040">
    <property type="component" value="Unassembled WGS sequence"/>
</dbReference>
<feature type="non-terminal residue" evidence="2">
    <location>
        <position position="206"/>
    </location>
</feature>
<evidence type="ECO:0000313" key="2">
    <source>
        <dbReference type="EMBL" id="KAF1832423.1"/>
    </source>
</evidence>
<feature type="compositionally biased region" description="Pro residues" evidence="1">
    <location>
        <begin position="24"/>
        <end position="34"/>
    </location>
</feature>